<evidence type="ECO:0000259" key="1">
    <source>
        <dbReference type="SMART" id="SM00829"/>
    </source>
</evidence>
<dbReference type="SMART" id="SM00829">
    <property type="entry name" value="PKS_ER"/>
    <property type="match status" value="1"/>
</dbReference>
<dbReference type="SUPFAM" id="SSF50129">
    <property type="entry name" value="GroES-like"/>
    <property type="match status" value="1"/>
</dbReference>
<organism evidence="2 3">
    <name type="scientific">Leifsonia soli</name>
    <dbReference type="NCBI Taxonomy" id="582665"/>
    <lineage>
        <taxon>Bacteria</taxon>
        <taxon>Bacillati</taxon>
        <taxon>Actinomycetota</taxon>
        <taxon>Actinomycetes</taxon>
        <taxon>Micrococcales</taxon>
        <taxon>Microbacteriaceae</taxon>
        <taxon>Leifsonia</taxon>
    </lineage>
</organism>
<dbReference type="Gene3D" id="3.40.50.720">
    <property type="entry name" value="NAD(P)-binding Rossmann-like Domain"/>
    <property type="match status" value="1"/>
</dbReference>
<protein>
    <submittedName>
        <fullName evidence="2">NADPH:quinone reductase-like Zn-dependent oxidoreductase</fullName>
    </submittedName>
</protein>
<dbReference type="InterPro" id="IPR011032">
    <property type="entry name" value="GroES-like_sf"/>
</dbReference>
<dbReference type="PANTHER" id="PTHR43677">
    <property type="entry name" value="SHORT-CHAIN DEHYDROGENASE/REDUCTASE"/>
    <property type="match status" value="1"/>
</dbReference>
<dbReference type="Proteomes" id="UP000589620">
    <property type="component" value="Unassembled WGS sequence"/>
</dbReference>
<name>A0A852T6J8_9MICO</name>
<dbReference type="InterPro" id="IPR036291">
    <property type="entry name" value="NAD(P)-bd_dom_sf"/>
</dbReference>
<reference evidence="2 3" key="1">
    <citation type="submission" date="2020-07" db="EMBL/GenBank/DDBJ databases">
        <title>Sequencing the genomes of 1000 actinobacteria strains.</title>
        <authorList>
            <person name="Klenk H.-P."/>
        </authorList>
    </citation>
    <scope>NUCLEOTIDE SEQUENCE [LARGE SCALE GENOMIC DNA]</scope>
    <source>
        <strain evidence="2 3">DSM 23871</strain>
    </source>
</reference>
<dbReference type="RefSeq" id="WP_246298107.1">
    <property type="nucleotide sequence ID" value="NZ_BAAAPX010000001.1"/>
</dbReference>
<dbReference type="EMBL" id="JACCBJ010000001">
    <property type="protein sequence ID" value="NYD76154.1"/>
    <property type="molecule type" value="Genomic_DNA"/>
</dbReference>
<gene>
    <name evidence="2" type="ORF">BJ963_003673</name>
</gene>
<dbReference type="GO" id="GO:0016491">
    <property type="term" value="F:oxidoreductase activity"/>
    <property type="evidence" value="ECO:0007669"/>
    <property type="project" value="InterPro"/>
</dbReference>
<keyword evidence="3" id="KW-1185">Reference proteome</keyword>
<dbReference type="Gene3D" id="3.90.180.10">
    <property type="entry name" value="Medium-chain alcohol dehydrogenases, catalytic domain"/>
    <property type="match status" value="2"/>
</dbReference>
<evidence type="ECO:0000313" key="3">
    <source>
        <dbReference type="Proteomes" id="UP000589620"/>
    </source>
</evidence>
<dbReference type="PANTHER" id="PTHR43677:SF11">
    <property type="entry name" value="ZINC-CONTAINING ALCOHOL DEHYDROGENASE"/>
    <property type="match status" value="1"/>
</dbReference>
<feature type="domain" description="Enoyl reductase (ER)" evidence="1">
    <location>
        <begin position="11"/>
        <end position="310"/>
    </location>
</feature>
<proteinExistence type="predicted"/>
<dbReference type="InterPro" id="IPR020843">
    <property type="entry name" value="ER"/>
</dbReference>
<accession>A0A852T6J8</accession>
<comment type="caution">
    <text evidence="2">The sequence shown here is derived from an EMBL/GenBank/DDBJ whole genome shotgun (WGS) entry which is preliminary data.</text>
</comment>
<dbReference type="InterPro" id="IPR051397">
    <property type="entry name" value="Zn-ADH-like_protein"/>
</dbReference>
<dbReference type="SUPFAM" id="SSF51735">
    <property type="entry name" value="NAD(P)-binding Rossmann-fold domains"/>
    <property type="match status" value="1"/>
</dbReference>
<sequence>MMKAALVTEFGASPRYQDVEEPTAARPGQAVVDVLAAALSPRVRSQAAGSHYTSTGELPLIPGIDGVGRTPDGALRYFLLPDTAKGAMAERTVVDLQRSVVVPPDSDPVQLAAVMNPAMSSWIALRRRARLHAGQSVLVLGATGNAGGLAVQVARRLGGAHVVAAGRDSGRLADSGADVVVELDDAEALGRAASEVDVVLDYLWGRPTADALRAVVPRRARDDQPLTWVQIGSVAGPESPIPSAALRAVDLRIVGSGQGSVRTDTIVAELSDLAVEVASGALVTAARAVPLSRVEQAWDEAATTRDRLVLVP</sequence>
<evidence type="ECO:0000313" key="2">
    <source>
        <dbReference type="EMBL" id="NYD76154.1"/>
    </source>
</evidence>
<dbReference type="AlphaFoldDB" id="A0A852T6J8"/>